<sequence length="110" mass="13077">MLQLMNRNILFIHEVRCVKMPFNGLVASFHWFHRTPRFHQHRSQLQLLGNPTDARRSTETIGSVVYSILLRTFKGSTLRLGHYCKQIKYKRIKRKTSLHLHSNMEKYLIG</sequence>
<proteinExistence type="predicted"/>
<protein>
    <submittedName>
        <fullName evidence="1">Uncharacterized protein</fullName>
    </submittedName>
</protein>
<comment type="caution">
    <text evidence="1">The sequence shown here is derived from an EMBL/GenBank/DDBJ whole genome shotgun (WGS) entry which is preliminary data.</text>
</comment>
<accession>A0ABV0W4A7</accession>
<organism evidence="1 2">
    <name type="scientific">Xenotaenia resolanae</name>
    <dbReference type="NCBI Taxonomy" id="208358"/>
    <lineage>
        <taxon>Eukaryota</taxon>
        <taxon>Metazoa</taxon>
        <taxon>Chordata</taxon>
        <taxon>Craniata</taxon>
        <taxon>Vertebrata</taxon>
        <taxon>Euteleostomi</taxon>
        <taxon>Actinopterygii</taxon>
        <taxon>Neopterygii</taxon>
        <taxon>Teleostei</taxon>
        <taxon>Neoteleostei</taxon>
        <taxon>Acanthomorphata</taxon>
        <taxon>Ovalentaria</taxon>
        <taxon>Atherinomorphae</taxon>
        <taxon>Cyprinodontiformes</taxon>
        <taxon>Goodeidae</taxon>
        <taxon>Xenotaenia</taxon>
    </lineage>
</organism>
<gene>
    <name evidence="1" type="ORF">XENORESO_020291</name>
</gene>
<name>A0ABV0W4A7_9TELE</name>
<dbReference type="EMBL" id="JAHRIM010027869">
    <property type="protein sequence ID" value="MEQ2264140.1"/>
    <property type="molecule type" value="Genomic_DNA"/>
</dbReference>
<reference evidence="1 2" key="1">
    <citation type="submission" date="2021-06" db="EMBL/GenBank/DDBJ databases">
        <authorList>
            <person name="Palmer J.M."/>
        </authorList>
    </citation>
    <scope>NUCLEOTIDE SEQUENCE [LARGE SCALE GENOMIC DNA]</scope>
    <source>
        <strain evidence="1 2">XR_2019</strain>
        <tissue evidence="1">Muscle</tissue>
    </source>
</reference>
<evidence type="ECO:0000313" key="2">
    <source>
        <dbReference type="Proteomes" id="UP001444071"/>
    </source>
</evidence>
<evidence type="ECO:0000313" key="1">
    <source>
        <dbReference type="EMBL" id="MEQ2264140.1"/>
    </source>
</evidence>
<keyword evidence="2" id="KW-1185">Reference proteome</keyword>
<dbReference type="Proteomes" id="UP001444071">
    <property type="component" value="Unassembled WGS sequence"/>
</dbReference>